<reference evidence="4" key="1">
    <citation type="submission" date="2016-11" db="EMBL/GenBank/DDBJ databases">
        <authorList>
            <person name="Varghese N."/>
            <person name="Submissions S."/>
        </authorList>
    </citation>
    <scope>NUCLEOTIDE SEQUENCE [LARGE SCALE GENOMIC DNA]</scope>
    <source>
        <strain evidence="4">DSM 9756</strain>
    </source>
</reference>
<dbReference type="EMBL" id="FQVB01000033">
    <property type="protein sequence ID" value="SHF95633.1"/>
    <property type="molecule type" value="Genomic_DNA"/>
</dbReference>
<evidence type="ECO:0000256" key="2">
    <source>
        <dbReference type="SAM" id="Coils"/>
    </source>
</evidence>
<gene>
    <name evidence="3" type="ORF">SAMN02745206_02991</name>
</gene>
<evidence type="ECO:0000313" key="3">
    <source>
        <dbReference type="EMBL" id="SHF95633.1"/>
    </source>
</evidence>
<dbReference type="RefSeq" id="WP_073040856.1">
    <property type="nucleotide sequence ID" value="NZ_FQVB01000033.1"/>
</dbReference>
<dbReference type="AlphaFoldDB" id="A0A1M5FW02"/>
<dbReference type="OrthoDB" id="7829313at2"/>
<comment type="similarity">
    <text evidence="1">Belongs to the UPF0751 family.</text>
</comment>
<protein>
    <recommendedName>
        <fullName evidence="5">DUF2325 domain-containing protein</fullName>
    </recommendedName>
</protein>
<feature type="coiled-coil region" evidence="2">
    <location>
        <begin position="152"/>
        <end position="278"/>
    </location>
</feature>
<proteinExistence type="inferred from homology"/>
<organism evidence="3 4">
    <name type="scientific">Desulfacinum infernum DSM 9756</name>
    <dbReference type="NCBI Taxonomy" id="1121391"/>
    <lineage>
        <taxon>Bacteria</taxon>
        <taxon>Pseudomonadati</taxon>
        <taxon>Thermodesulfobacteriota</taxon>
        <taxon>Syntrophobacteria</taxon>
        <taxon>Syntrophobacterales</taxon>
        <taxon>Syntrophobacteraceae</taxon>
        <taxon>Desulfacinum</taxon>
    </lineage>
</organism>
<dbReference type="Proteomes" id="UP000184076">
    <property type="component" value="Unassembled WGS sequence"/>
</dbReference>
<dbReference type="InterPro" id="IPR016772">
    <property type="entry name" value="UCP020408"/>
</dbReference>
<dbReference type="Pfam" id="PF10087">
    <property type="entry name" value="DUF2325"/>
    <property type="match status" value="1"/>
</dbReference>
<evidence type="ECO:0000256" key="1">
    <source>
        <dbReference type="ARBA" id="ARBA00007189"/>
    </source>
</evidence>
<name>A0A1M5FW02_9BACT</name>
<keyword evidence="4" id="KW-1185">Reference proteome</keyword>
<keyword evidence="2" id="KW-0175">Coiled coil</keyword>
<evidence type="ECO:0008006" key="5">
    <source>
        <dbReference type="Google" id="ProtNLM"/>
    </source>
</evidence>
<evidence type="ECO:0000313" key="4">
    <source>
        <dbReference type="Proteomes" id="UP000184076"/>
    </source>
</evidence>
<dbReference type="STRING" id="1121391.SAMN02745206_02991"/>
<sequence>MKALQESPTPQNLHPQESLRRLWQMDSCFKCPLLSLCLTPTEQRQLLKKARIVWKGKTPFQIHEILVSCSDDENNLSRKIDSYLQHKFKKRTESIRRLDQEGFLQHWKVCFSSGQFLDVLWAAAARGDLSPEVRQEIFGDIHMAMHQTAADHAKTRQSLDDLRRQLDAKERKIEGLKQRVSDLLLKNKLLSEELIAREAKLSALIKEIDGLRLELERQQGQSESELARENLRLKEVLVLKETRVQEVRQESERLKQTVEALTRSLEKQKQLQMRLKTELASAVRIMKGVGQCDPDCPAFDLCRKRILVVGGISRMESLYRRFIEDRGGIFDYHDGYMNNGSRRLEHRVRRADIVLCPVNCNSHAACSLVKNLAKKHNKPVHMLPSFSLSAIFQVLRDAAGGTNSNPVPPGSAN</sequence>
<accession>A0A1M5FW02</accession>